<organism evidence="1 2">
    <name type="scientific">Anaeramoeba flamelloides</name>
    <dbReference type="NCBI Taxonomy" id="1746091"/>
    <lineage>
        <taxon>Eukaryota</taxon>
        <taxon>Metamonada</taxon>
        <taxon>Anaeramoebidae</taxon>
        <taxon>Anaeramoeba</taxon>
    </lineage>
</organism>
<evidence type="ECO:0000313" key="1">
    <source>
        <dbReference type="EMBL" id="KAJ3435091.1"/>
    </source>
</evidence>
<dbReference type="EMBL" id="JANTQA010000042">
    <property type="protein sequence ID" value="KAJ3435091.1"/>
    <property type="molecule type" value="Genomic_DNA"/>
</dbReference>
<protein>
    <submittedName>
        <fullName evidence="1">Uncharacterized protein</fullName>
    </submittedName>
</protein>
<accession>A0AAV7YZ22</accession>
<reference evidence="1" key="1">
    <citation type="submission" date="2022-08" db="EMBL/GenBank/DDBJ databases">
        <title>Novel sulphate-reducing endosymbionts in the free-living metamonad Anaeramoeba.</title>
        <authorList>
            <person name="Jerlstrom-Hultqvist J."/>
            <person name="Cepicka I."/>
            <person name="Gallot-Lavallee L."/>
            <person name="Salas-Leiva D."/>
            <person name="Curtis B.A."/>
            <person name="Zahonova K."/>
            <person name="Pipaliya S."/>
            <person name="Dacks J."/>
            <person name="Roger A.J."/>
        </authorList>
    </citation>
    <scope>NUCLEOTIDE SEQUENCE</scope>
    <source>
        <strain evidence="1">Busselton2</strain>
    </source>
</reference>
<name>A0AAV7YZ22_9EUKA</name>
<proteinExistence type="predicted"/>
<gene>
    <name evidence="1" type="ORF">M0812_02221</name>
</gene>
<sequence length="111" mass="12112">MAYQQEQHMRSNVSDNDIDHCSISENIIGSGFGCGVSVVMTTTVTVAMAPAVAVSVVTTVTSIGNDMAQDSCNVDINIQSRKELNKPLHLYLDLSKQDEQKCNNYLSNIFP</sequence>
<comment type="caution">
    <text evidence="1">The sequence shown here is derived from an EMBL/GenBank/DDBJ whole genome shotgun (WGS) entry which is preliminary data.</text>
</comment>
<evidence type="ECO:0000313" key="2">
    <source>
        <dbReference type="Proteomes" id="UP001146793"/>
    </source>
</evidence>
<dbReference type="AlphaFoldDB" id="A0AAV7YZ22"/>
<dbReference type="Proteomes" id="UP001146793">
    <property type="component" value="Unassembled WGS sequence"/>
</dbReference>